<evidence type="ECO:0000313" key="2">
    <source>
        <dbReference type="EMBL" id="KAF2111716.1"/>
    </source>
</evidence>
<sequence length="153" mass="17187">MVPKRTDEPTFGLIRDAVSNGRMQLAPSKTPACCFGGHPCSLDRLSYSFHVRCFVASSYLISRAEQVRQSQLSLARPLQRPHGLAVDPFEQTLPITSAVPLYRYGLARELSRLKWRCAVVMQPLLKRHSSGPSPWAHVLQSPRSDTPACRREM</sequence>
<dbReference type="EMBL" id="ML977333">
    <property type="protein sequence ID" value="KAF2111716.1"/>
    <property type="molecule type" value="Genomic_DNA"/>
</dbReference>
<dbReference type="Proteomes" id="UP000799770">
    <property type="component" value="Unassembled WGS sequence"/>
</dbReference>
<reference evidence="2" key="1">
    <citation type="journal article" date="2020" name="Stud. Mycol.">
        <title>101 Dothideomycetes genomes: a test case for predicting lifestyles and emergence of pathogens.</title>
        <authorList>
            <person name="Haridas S."/>
            <person name="Albert R."/>
            <person name="Binder M."/>
            <person name="Bloem J."/>
            <person name="Labutti K."/>
            <person name="Salamov A."/>
            <person name="Andreopoulos B."/>
            <person name="Baker S."/>
            <person name="Barry K."/>
            <person name="Bills G."/>
            <person name="Bluhm B."/>
            <person name="Cannon C."/>
            <person name="Castanera R."/>
            <person name="Culley D."/>
            <person name="Daum C."/>
            <person name="Ezra D."/>
            <person name="Gonzalez J."/>
            <person name="Henrissat B."/>
            <person name="Kuo A."/>
            <person name="Liang C."/>
            <person name="Lipzen A."/>
            <person name="Lutzoni F."/>
            <person name="Magnuson J."/>
            <person name="Mondo S."/>
            <person name="Nolan M."/>
            <person name="Ohm R."/>
            <person name="Pangilinan J."/>
            <person name="Park H.-J."/>
            <person name="Ramirez L."/>
            <person name="Alfaro M."/>
            <person name="Sun H."/>
            <person name="Tritt A."/>
            <person name="Yoshinaga Y."/>
            <person name="Zwiers L.-H."/>
            <person name="Turgeon B."/>
            <person name="Goodwin S."/>
            <person name="Spatafora J."/>
            <person name="Crous P."/>
            <person name="Grigoriev I."/>
        </authorList>
    </citation>
    <scope>NUCLEOTIDE SEQUENCE</scope>
    <source>
        <strain evidence="2">CBS 627.86</strain>
    </source>
</reference>
<evidence type="ECO:0000313" key="3">
    <source>
        <dbReference type="Proteomes" id="UP000799770"/>
    </source>
</evidence>
<proteinExistence type="predicted"/>
<evidence type="ECO:0000256" key="1">
    <source>
        <dbReference type="SAM" id="MobiDB-lite"/>
    </source>
</evidence>
<accession>A0A6A5YXU1</accession>
<dbReference type="AlphaFoldDB" id="A0A6A5YXU1"/>
<name>A0A6A5YXU1_9PLEO</name>
<gene>
    <name evidence="2" type="ORF">BDV96DRAFT_581650</name>
</gene>
<organism evidence="2 3">
    <name type="scientific">Lophiotrema nucula</name>
    <dbReference type="NCBI Taxonomy" id="690887"/>
    <lineage>
        <taxon>Eukaryota</taxon>
        <taxon>Fungi</taxon>
        <taxon>Dikarya</taxon>
        <taxon>Ascomycota</taxon>
        <taxon>Pezizomycotina</taxon>
        <taxon>Dothideomycetes</taxon>
        <taxon>Pleosporomycetidae</taxon>
        <taxon>Pleosporales</taxon>
        <taxon>Lophiotremataceae</taxon>
        <taxon>Lophiotrema</taxon>
    </lineage>
</organism>
<feature type="region of interest" description="Disordered" evidence="1">
    <location>
        <begin position="129"/>
        <end position="153"/>
    </location>
</feature>
<keyword evidence="3" id="KW-1185">Reference proteome</keyword>
<protein>
    <submittedName>
        <fullName evidence="2">Uncharacterized protein</fullName>
    </submittedName>
</protein>